<accession>F4PCN9</accession>
<dbReference type="HOGENOM" id="CLU_1457755_0_0_1"/>
<feature type="region of interest" description="Disordered" evidence="1">
    <location>
        <begin position="48"/>
        <end position="70"/>
    </location>
</feature>
<gene>
    <name evidence="2" type="ORF">BATDEDRAFT_37496</name>
</gene>
<dbReference type="InParanoid" id="F4PCN9"/>
<evidence type="ECO:0000256" key="1">
    <source>
        <dbReference type="SAM" id="MobiDB-lite"/>
    </source>
</evidence>
<reference evidence="2 3" key="1">
    <citation type="submission" date="2009-12" db="EMBL/GenBank/DDBJ databases">
        <title>The draft genome of Batrachochytrium dendrobatidis.</title>
        <authorList>
            <consortium name="US DOE Joint Genome Institute (JGI-PGF)"/>
            <person name="Kuo A."/>
            <person name="Salamov A."/>
            <person name="Schmutz J."/>
            <person name="Lucas S."/>
            <person name="Pitluck S."/>
            <person name="Rosenblum E."/>
            <person name="Stajich J."/>
            <person name="Eisen M."/>
            <person name="Grigoriev I.V."/>
        </authorList>
    </citation>
    <scope>NUCLEOTIDE SEQUENCE [LARGE SCALE GENOMIC DNA]</scope>
    <source>
        <strain evidence="3">JAM81 / FGSC 10211</strain>
    </source>
</reference>
<evidence type="ECO:0000313" key="3">
    <source>
        <dbReference type="Proteomes" id="UP000007241"/>
    </source>
</evidence>
<protein>
    <submittedName>
        <fullName evidence="2">Expressed protein</fullName>
    </submittedName>
</protein>
<evidence type="ECO:0000313" key="2">
    <source>
        <dbReference type="EMBL" id="EGF76861.1"/>
    </source>
</evidence>
<sequence length="186" mass="20965">MVKKITFEPDLHGSLVPNSTEPHIEGIDNVRAVHSSIFRHLVHQQETQNTGIPAVLPRSQNQGTDEPIRAPLDNETETTLAEQPSSRTVIPPSLKCFPVPNSIFYTLAGLCPYLMEIEDRGVENTQSTGRFVDIMKESSTALSTVWQRVPSTSFTLTLLIRSCRRWVFLMPEWRGFDFSPHKAYGV</sequence>
<organism evidence="2 3">
    <name type="scientific">Batrachochytrium dendrobatidis (strain JAM81 / FGSC 10211)</name>
    <name type="common">Frog chytrid fungus</name>
    <dbReference type="NCBI Taxonomy" id="684364"/>
    <lineage>
        <taxon>Eukaryota</taxon>
        <taxon>Fungi</taxon>
        <taxon>Fungi incertae sedis</taxon>
        <taxon>Chytridiomycota</taxon>
        <taxon>Chytridiomycota incertae sedis</taxon>
        <taxon>Chytridiomycetes</taxon>
        <taxon>Rhizophydiales</taxon>
        <taxon>Rhizophydiales incertae sedis</taxon>
        <taxon>Batrachochytrium</taxon>
    </lineage>
</organism>
<proteinExistence type="predicted"/>
<name>F4PCN9_BATDJ</name>
<dbReference type="Proteomes" id="UP000007241">
    <property type="component" value="Unassembled WGS sequence"/>
</dbReference>
<feature type="non-terminal residue" evidence="2">
    <location>
        <position position="186"/>
    </location>
</feature>
<dbReference type="AlphaFoldDB" id="F4PCN9"/>
<dbReference type="GeneID" id="18241433"/>
<keyword evidence="3" id="KW-1185">Reference proteome</keyword>
<dbReference type="RefSeq" id="XP_006682464.1">
    <property type="nucleotide sequence ID" value="XM_006682401.1"/>
</dbReference>
<dbReference type="EMBL" id="GL882894">
    <property type="protein sequence ID" value="EGF76861.1"/>
    <property type="molecule type" value="Genomic_DNA"/>
</dbReference>